<feature type="coiled-coil region" evidence="1">
    <location>
        <begin position="51"/>
        <end position="85"/>
    </location>
</feature>
<keyword evidence="3" id="KW-1185">Reference proteome</keyword>
<accession>A0A397STX7</accession>
<dbReference type="AlphaFoldDB" id="A0A397STX7"/>
<reference evidence="2 3" key="1">
    <citation type="submission" date="2018-06" db="EMBL/GenBank/DDBJ databases">
        <title>Comparative genomics reveals the genomic features of Rhizophagus irregularis, R. cerebriforme, R. diaphanum and Gigaspora rosea, and their symbiotic lifestyle signature.</title>
        <authorList>
            <person name="Morin E."/>
            <person name="San Clemente H."/>
            <person name="Chen E.C.H."/>
            <person name="De La Providencia I."/>
            <person name="Hainaut M."/>
            <person name="Kuo A."/>
            <person name="Kohler A."/>
            <person name="Murat C."/>
            <person name="Tang N."/>
            <person name="Roy S."/>
            <person name="Loubradou J."/>
            <person name="Henrissat B."/>
            <person name="Grigoriev I.V."/>
            <person name="Corradi N."/>
            <person name="Roux C."/>
            <person name="Martin F.M."/>
        </authorList>
    </citation>
    <scope>NUCLEOTIDE SEQUENCE [LARGE SCALE GENOMIC DNA]</scope>
    <source>
        <strain evidence="2 3">DAOM 227022</strain>
    </source>
</reference>
<comment type="caution">
    <text evidence="2">The sequence shown here is derived from an EMBL/GenBank/DDBJ whole genome shotgun (WGS) entry which is preliminary data.</text>
</comment>
<protein>
    <submittedName>
        <fullName evidence="2">Uncharacterized protein</fullName>
    </submittedName>
</protein>
<dbReference type="SUPFAM" id="SSF58100">
    <property type="entry name" value="Bacterial hemolysins"/>
    <property type="match status" value="1"/>
</dbReference>
<sequence length="109" mass="12806">MTMSMKAPSTSQMQNVFKERIEVLNEETSNLIEEIAGYTGDRNMNECLKSLGNLERKLKDIYKIVDSLSNRIDELEQELNRLKDQVNYMKFFSGYRDWAKTFIQALIKN</sequence>
<gene>
    <name evidence="2" type="ORF">C1645_741047</name>
</gene>
<keyword evidence="1" id="KW-0175">Coiled coil</keyword>
<evidence type="ECO:0000313" key="2">
    <source>
        <dbReference type="EMBL" id="RIA86154.1"/>
    </source>
</evidence>
<dbReference type="EMBL" id="QKYT01000379">
    <property type="protein sequence ID" value="RIA86154.1"/>
    <property type="molecule type" value="Genomic_DNA"/>
</dbReference>
<evidence type="ECO:0000256" key="1">
    <source>
        <dbReference type="SAM" id="Coils"/>
    </source>
</evidence>
<dbReference type="Proteomes" id="UP000265703">
    <property type="component" value="Unassembled WGS sequence"/>
</dbReference>
<organism evidence="2 3">
    <name type="scientific">Glomus cerebriforme</name>
    <dbReference type="NCBI Taxonomy" id="658196"/>
    <lineage>
        <taxon>Eukaryota</taxon>
        <taxon>Fungi</taxon>
        <taxon>Fungi incertae sedis</taxon>
        <taxon>Mucoromycota</taxon>
        <taxon>Glomeromycotina</taxon>
        <taxon>Glomeromycetes</taxon>
        <taxon>Glomerales</taxon>
        <taxon>Glomeraceae</taxon>
        <taxon>Glomus</taxon>
    </lineage>
</organism>
<proteinExistence type="predicted"/>
<evidence type="ECO:0000313" key="3">
    <source>
        <dbReference type="Proteomes" id="UP000265703"/>
    </source>
</evidence>
<name>A0A397STX7_9GLOM</name>